<evidence type="ECO:0000256" key="1">
    <source>
        <dbReference type="SAM" id="MobiDB-lite"/>
    </source>
</evidence>
<reference evidence="2 3" key="1">
    <citation type="submission" date="2016-10" db="EMBL/GenBank/DDBJ databases">
        <authorList>
            <person name="de Groot N.N."/>
        </authorList>
    </citation>
    <scope>NUCLEOTIDE SEQUENCE [LARGE SCALE GENOMIC DNA]</scope>
    <source>
        <strain evidence="2 3">F</strain>
    </source>
</reference>
<feature type="compositionally biased region" description="Polar residues" evidence="1">
    <location>
        <begin position="226"/>
        <end position="236"/>
    </location>
</feature>
<organism evidence="2 3">
    <name type="scientific">[Clostridium] aminophilum</name>
    <dbReference type="NCBI Taxonomy" id="1526"/>
    <lineage>
        <taxon>Bacteria</taxon>
        <taxon>Bacillati</taxon>
        <taxon>Bacillota</taxon>
        <taxon>Clostridia</taxon>
        <taxon>Lachnospirales</taxon>
        <taxon>Lachnospiraceae</taxon>
    </lineage>
</organism>
<evidence type="ECO:0000313" key="2">
    <source>
        <dbReference type="EMBL" id="SFR69246.1"/>
    </source>
</evidence>
<dbReference type="Pfam" id="PF18907">
    <property type="entry name" value="DUF5662"/>
    <property type="match status" value="1"/>
</dbReference>
<sequence>MTIGELFRNATGHFKTITRHKAEVMKNCFRIGLYGQGLLHDLSKYTPEEFMTGVFYYQGNRSPNAAEKEVHGYSVAWLHHKGRNRHHYEYWIDYGPDRDGIKCTELMGNRMPLRYLLEMMCDRIAASKVYKGSDYTDAAPLQYFEASREIRSKAMHPVTKHQLRVLLRMLSERGEEETFAFARALLRREKREKAKMRLAQLRSFARMPEKRQGRKPDRSVLRKRSSFASQNSGVDL</sequence>
<dbReference type="AlphaFoldDB" id="A0A1I6IRA4"/>
<evidence type="ECO:0008006" key="4">
    <source>
        <dbReference type="Google" id="ProtNLM"/>
    </source>
</evidence>
<protein>
    <recommendedName>
        <fullName evidence="4">Catalase</fullName>
    </recommendedName>
</protein>
<name>A0A1I6IRA4_9FIRM</name>
<dbReference type="EMBL" id="FOZC01000003">
    <property type="protein sequence ID" value="SFR69246.1"/>
    <property type="molecule type" value="Genomic_DNA"/>
</dbReference>
<dbReference type="Proteomes" id="UP000214760">
    <property type="component" value="Unassembled WGS sequence"/>
</dbReference>
<evidence type="ECO:0000313" key="3">
    <source>
        <dbReference type="Proteomes" id="UP000214760"/>
    </source>
</evidence>
<accession>A0A1I6IRA4</accession>
<feature type="compositionally biased region" description="Basic and acidic residues" evidence="1">
    <location>
        <begin position="207"/>
        <end position="220"/>
    </location>
</feature>
<gene>
    <name evidence="2" type="ORF">SAMN02910262_00672</name>
</gene>
<dbReference type="InterPro" id="IPR043721">
    <property type="entry name" value="DUF5662"/>
</dbReference>
<feature type="region of interest" description="Disordered" evidence="1">
    <location>
        <begin position="206"/>
        <end position="236"/>
    </location>
</feature>
<proteinExistence type="predicted"/>